<dbReference type="SUPFAM" id="SSF55021">
    <property type="entry name" value="ACT-like"/>
    <property type="match status" value="1"/>
</dbReference>
<dbReference type="InterPro" id="IPR029752">
    <property type="entry name" value="D-isomer_DH_CS1"/>
</dbReference>
<reference evidence="8 9" key="1">
    <citation type="submission" date="2022-01" db="EMBL/GenBank/DDBJ databases">
        <title>Desulfofustis limnae sp. nov., a novel mesophilic sulfate-reducing bacterium isolated from marsh soil.</title>
        <authorList>
            <person name="Watanabe M."/>
            <person name="Takahashi A."/>
            <person name="Kojima H."/>
            <person name="Fukui M."/>
        </authorList>
    </citation>
    <scope>NUCLEOTIDE SEQUENCE [LARGE SCALE GENOMIC DNA]</scope>
    <source>
        <strain evidence="8 9">PPLL</strain>
    </source>
</reference>
<feature type="domain" description="D-isomer specific 2-hydroxyacid dehydrogenase NAD-binding" evidence="7">
    <location>
        <begin position="117"/>
        <end position="275"/>
    </location>
</feature>
<dbReference type="RefSeq" id="WP_284151235.1">
    <property type="nucleotide sequence ID" value="NZ_AP025516.1"/>
</dbReference>
<feature type="domain" description="D-isomer specific 2-hydroxyacid dehydrogenase catalytic" evidence="6">
    <location>
        <begin position="34"/>
        <end position="307"/>
    </location>
</feature>
<keyword evidence="9" id="KW-1185">Reference proteome</keyword>
<dbReference type="SUPFAM" id="SSF51735">
    <property type="entry name" value="NAD(P)-binding Rossmann-fold domains"/>
    <property type="match status" value="1"/>
</dbReference>
<dbReference type="PANTHER" id="PTHR42938">
    <property type="entry name" value="FORMATE DEHYDROGENASE 1"/>
    <property type="match status" value="1"/>
</dbReference>
<organism evidence="8 9">
    <name type="scientific">Desulfofustis limnaeus</name>
    <dbReference type="NCBI Taxonomy" id="2740163"/>
    <lineage>
        <taxon>Bacteria</taxon>
        <taxon>Pseudomonadati</taxon>
        <taxon>Thermodesulfobacteriota</taxon>
        <taxon>Desulfobulbia</taxon>
        <taxon>Desulfobulbales</taxon>
        <taxon>Desulfocapsaceae</taxon>
        <taxon>Desulfofustis</taxon>
    </lineage>
</organism>
<dbReference type="Gene3D" id="3.40.50.720">
    <property type="entry name" value="NAD(P)-binding Rossmann-like Domain"/>
    <property type="match status" value="2"/>
</dbReference>
<dbReference type="InterPro" id="IPR006140">
    <property type="entry name" value="D-isomer_DH_NAD-bd"/>
</dbReference>
<evidence type="ECO:0000313" key="8">
    <source>
        <dbReference type="EMBL" id="BDD87823.1"/>
    </source>
</evidence>
<sequence>MTTYRLKKLNSIARKGLAQLSKQFTISEEETDPHGILVRSSPVDTDAYPSLLAVARAGAGVNTITVDKATERGICVFNTPGANANAVVDLVFPMIGVWQRNIYKGISFCESLRELEADKVGKEVERRKAAFRGVEIAGKTLAVIGLGQIGVRLANGGAHRYMRVKGFDPKPVMANIHMLLPEVTIAPTLTDAIGDADIVSLHVPLIDKTRGMVNREFIARMKPGALLVNYARGPIVDVDAVLEALESGQLVGYICDFPNEKLIGHEKVLLTPHLGASTTESEENCSLMAVRELVNYLSYGNITNSVNFPNIETIPADQVKTRLIVINRDVPGMIAFISNVLGGHGINIASFKNESNGTIGYNIIDMEAAVDDGVIDEIRVNDNVIRTRTITFKNEPIG</sequence>
<comment type="similarity">
    <text evidence="1 5">Belongs to the D-isomer specific 2-hydroxyacid dehydrogenase family.</text>
</comment>
<evidence type="ECO:0000259" key="6">
    <source>
        <dbReference type="Pfam" id="PF00389"/>
    </source>
</evidence>
<keyword evidence="3" id="KW-0520">NAD</keyword>
<dbReference type="Proteomes" id="UP000830055">
    <property type="component" value="Chromosome"/>
</dbReference>
<evidence type="ECO:0000259" key="7">
    <source>
        <dbReference type="Pfam" id="PF02826"/>
    </source>
</evidence>
<evidence type="ECO:0000313" key="9">
    <source>
        <dbReference type="Proteomes" id="UP000830055"/>
    </source>
</evidence>
<keyword evidence="2 5" id="KW-0560">Oxidoreductase</keyword>
<evidence type="ECO:0000256" key="4">
    <source>
        <dbReference type="ARBA" id="ARBA00029440"/>
    </source>
</evidence>
<dbReference type="Gene3D" id="3.30.70.260">
    <property type="match status" value="1"/>
</dbReference>
<accession>A0ABM7WA19</accession>
<name>A0ABM7WA19_9BACT</name>
<protein>
    <submittedName>
        <fullName evidence="8">3-phosphoglycerate dehydrogenase</fullName>
    </submittedName>
</protein>
<dbReference type="CDD" id="cd04901">
    <property type="entry name" value="ACT_3PGDH"/>
    <property type="match status" value="1"/>
</dbReference>
<evidence type="ECO:0000256" key="1">
    <source>
        <dbReference type="ARBA" id="ARBA00005854"/>
    </source>
</evidence>
<proteinExistence type="inferred from homology"/>
<dbReference type="Pfam" id="PF00389">
    <property type="entry name" value="2-Hacid_dh"/>
    <property type="match status" value="1"/>
</dbReference>
<dbReference type="InterPro" id="IPR036291">
    <property type="entry name" value="NAD(P)-bd_dom_sf"/>
</dbReference>
<dbReference type="Pfam" id="PF02826">
    <property type="entry name" value="2-Hacid_dh_C"/>
    <property type="match status" value="1"/>
</dbReference>
<dbReference type="PROSITE" id="PS00065">
    <property type="entry name" value="D_2_HYDROXYACID_DH_1"/>
    <property type="match status" value="1"/>
</dbReference>
<dbReference type="InterPro" id="IPR006139">
    <property type="entry name" value="D-isomer_2_OHA_DH_cat_dom"/>
</dbReference>
<dbReference type="CDD" id="cd12174">
    <property type="entry name" value="PGDH_like_3"/>
    <property type="match status" value="1"/>
</dbReference>
<dbReference type="SUPFAM" id="SSF52283">
    <property type="entry name" value="Formate/glycerate dehydrogenase catalytic domain-like"/>
    <property type="match status" value="1"/>
</dbReference>
<dbReference type="EMBL" id="AP025516">
    <property type="protein sequence ID" value="BDD87823.1"/>
    <property type="molecule type" value="Genomic_DNA"/>
</dbReference>
<evidence type="ECO:0000256" key="3">
    <source>
        <dbReference type="ARBA" id="ARBA00023027"/>
    </source>
</evidence>
<gene>
    <name evidence="8" type="ORF">DPPLL_21880</name>
</gene>
<dbReference type="InterPro" id="IPR029753">
    <property type="entry name" value="D-isomer_DH_CS"/>
</dbReference>
<comment type="pathway">
    <text evidence="4">Amino-acid biosynthesis.</text>
</comment>
<evidence type="ECO:0000256" key="2">
    <source>
        <dbReference type="ARBA" id="ARBA00023002"/>
    </source>
</evidence>
<dbReference type="PROSITE" id="PS00670">
    <property type="entry name" value="D_2_HYDROXYACID_DH_2"/>
    <property type="match status" value="1"/>
</dbReference>
<dbReference type="InterPro" id="IPR045865">
    <property type="entry name" value="ACT-like_dom_sf"/>
</dbReference>
<evidence type="ECO:0000256" key="5">
    <source>
        <dbReference type="RuleBase" id="RU003719"/>
    </source>
</evidence>
<dbReference type="PANTHER" id="PTHR42938:SF47">
    <property type="entry name" value="HYDROXYPYRUVATE REDUCTASE"/>
    <property type="match status" value="1"/>
</dbReference>
<dbReference type="PROSITE" id="PS00671">
    <property type="entry name" value="D_2_HYDROXYACID_DH_3"/>
    <property type="match status" value="1"/>
</dbReference>